<sequence length="168" mass="18187">MGRCRSITIPSSWFLIKLLSSVHSCMPGAAAPPAEDRGAGEVHAVRAAPGAGGPRRPHTGLAGHRRGGRALGAGLRGGDRDRVPVLHFLLLHLAFPDAPPLRRQLRDVLLLLLLLGGREPGPRRRQHVRWYARLLRRAAGAGRGEYIPAEARGRGRGRGSRRWSCSCS</sequence>
<keyword evidence="2" id="KW-0732">Signal</keyword>
<reference evidence="3" key="1">
    <citation type="journal article" date="2009" name="PLoS Genet.">
        <title>Sequencing, mapping, and analysis of 27,455 maize full-length cDNAs.</title>
        <authorList>
            <person name="Soderlund C."/>
            <person name="Descour A."/>
            <person name="Kudrna D."/>
            <person name="Bomhoff M."/>
            <person name="Boyd L."/>
            <person name="Currie J."/>
            <person name="Angelova A."/>
            <person name="Collura K."/>
            <person name="Wissotski M."/>
            <person name="Ashley E."/>
            <person name="Morrow D."/>
            <person name="Fernandes J."/>
            <person name="Walbot V."/>
            <person name="Yu Y."/>
        </authorList>
    </citation>
    <scope>NUCLEOTIDE SEQUENCE</scope>
    <source>
        <strain evidence="3">B73</strain>
    </source>
</reference>
<feature type="compositionally biased region" description="Basic residues" evidence="1">
    <location>
        <begin position="55"/>
        <end position="68"/>
    </location>
</feature>
<protein>
    <submittedName>
        <fullName evidence="3">Uncharacterized protein</fullName>
    </submittedName>
</protein>
<evidence type="ECO:0000256" key="1">
    <source>
        <dbReference type="SAM" id="MobiDB-lite"/>
    </source>
</evidence>
<feature type="region of interest" description="Disordered" evidence="1">
    <location>
        <begin position="47"/>
        <end position="69"/>
    </location>
</feature>
<organism evidence="3">
    <name type="scientific">Zea mays</name>
    <name type="common">Maize</name>
    <dbReference type="NCBI Taxonomy" id="4577"/>
    <lineage>
        <taxon>Eukaryota</taxon>
        <taxon>Viridiplantae</taxon>
        <taxon>Streptophyta</taxon>
        <taxon>Embryophyta</taxon>
        <taxon>Tracheophyta</taxon>
        <taxon>Spermatophyta</taxon>
        <taxon>Magnoliopsida</taxon>
        <taxon>Liliopsida</taxon>
        <taxon>Poales</taxon>
        <taxon>Poaceae</taxon>
        <taxon>PACMAD clade</taxon>
        <taxon>Panicoideae</taxon>
        <taxon>Andropogonodae</taxon>
        <taxon>Andropogoneae</taxon>
        <taxon>Tripsacinae</taxon>
        <taxon>Zea</taxon>
    </lineage>
</organism>
<evidence type="ECO:0000313" key="3">
    <source>
        <dbReference type="EMBL" id="ACF87317.1"/>
    </source>
</evidence>
<dbReference type="AlphaFoldDB" id="B4FYX4"/>
<evidence type="ECO:0000256" key="2">
    <source>
        <dbReference type="SAM" id="SignalP"/>
    </source>
</evidence>
<proteinExistence type="evidence at transcript level"/>
<feature type="chain" id="PRO_5002802646" evidence="2">
    <location>
        <begin position="25"/>
        <end position="168"/>
    </location>
</feature>
<dbReference type="EMBL" id="BT042312">
    <property type="protein sequence ID" value="ACF87317.1"/>
    <property type="molecule type" value="mRNA"/>
</dbReference>
<feature type="signal peptide" evidence="2">
    <location>
        <begin position="1"/>
        <end position="24"/>
    </location>
</feature>
<accession>B4FYX4</accession>
<name>B4FYX4_MAIZE</name>